<sequence length="161" mass="18434">MTTTLTNSFEDERTFRDISFKWTIAWDKKDISTFLAIAAPEIVADYSELLVDGTATRAEPEAWFKRAFQHDQIGHPDLKTQHLLGACMFTRISETEARGDWQARAFHTRTHKDGHEAQWDVSSFVEHTYLKVDGVWKFGGWRPNTITANVGKFDDVVGLVK</sequence>
<dbReference type="Pfam" id="PF02982">
    <property type="entry name" value="Scytalone_dh"/>
    <property type="match status" value="1"/>
</dbReference>
<dbReference type="InterPro" id="IPR032710">
    <property type="entry name" value="NTF2-like_dom_sf"/>
</dbReference>
<dbReference type="EMBL" id="JAGMVJ010000033">
    <property type="protein sequence ID" value="KAH7067915.1"/>
    <property type="molecule type" value="Genomic_DNA"/>
</dbReference>
<dbReference type="AlphaFoldDB" id="A0A8K0VRK0"/>
<protein>
    <recommendedName>
        <fullName evidence="3">Scytalone dehydratase-like domain-containing protein</fullName>
    </recommendedName>
</protein>
<name>A0A8K0VRK0_9PLEO</name>
<dbReference type="GO" id="GO:0016829">
    <property type="term" value="F:lyase activity"/>
    <property type="evidence" value="ECO:0007669"/>
    <property type="project" value="UniProtKB-KW"/>
</dbReference>
<keyword evidence="2" id="KW-0456">Lyase</keyword>
<reference evidence="4" key="1">
    <citation type="journal article" date="2021" name="Nat. Commun.">
        <title>Genetic determinants of endophytism in the Arabidopsis root mycobiome.</title>
        <authorList>
            <person name="Mesny F."/>
            <person name="Miyauchi S."/>
            <person name="Thiergart T."/>
            <person name="Pickel B."/>
            <person name="Atanasova L."/>
            <person name="Karlsson M."/>
            <person name="Huettel B."/>
            <person name="Barry K.W."/>
            <person name="Haridas S."/>
            <person name="Chen C."/>
            <person name="Bauer D."/>
            <person name="Andreopoulos W."/>
            <person name="Pangilinan J."/>
            <person name="LaButti K."/>
            <person name="Riley R."/>
            <person name="Lipzen A."/>
            <person name="Clum A."/>
            <person name="Drula E."/>
            <person name="Henrissat B."/>
            <person name="Kohler A."/>
            <person name="Grigoriev I.V."/>
            <person name="Martin F.M."/>
            <person name="Hacquard S."/>
        </authorList>
    </citation>
    <scope>NUCLEOTIDE SEQUENCE</scope>
    <source>
        <strain evidence="4">MPI-SDFR-AT-0120</strain>
    </source>
</reference>
<evidence type="ECO:0000313" key="5">
    <source>
        <dbReference type="Proteomes" id="UP000813461"/>
    </source>
</evidence>
<dbReference type="Proteomes" id="UP000813461">
    <property type="component" value="Unassembled WGS sequence"/>
</dbReference>
<evidence type="ECO:0000259" key="3">
    <source>
        <dbReference type="Pfam" id="PF02982"/>
    </source>
</evidence>
<organism evidence="4 5">
    <name type="scientific">Paraphoma chrysanthemicola</name>
    <dbReference type="NCBI Taxonomy" id="798071"/>
    <lineage>
        <taxon>Eukaryota</taxon>
        <taxon>Fungi</taxon>
        <taxon>Dikarya</taxon>
        <taxon>Ascomycota</taxon>
        <taxon>Pezizomycotina</taxon>
        <taxon>Dothideomycetes</taxon>
        <taxon>Pleosporomycetidae</taxon>
        <taxon>Pleosporales</taxon>
        <taxon>Pleosporineae</taxon>
        <taxon>Phaeosphaeriaceae</taxon>
        <taxon>Paraphoma</taxon>
    </lineage>
</organism>
<feature type="domain" description="Scytalone dehydratase-like" evidence="3">
    <location>
        <begin position="8"/>
        <end position="156"/>
    </location>
</feature>
<comment type="similarity">
    <text evidence="1">Belongs to the scytalone dehydratase family.</text>
</comment>
<proteinExistence type="inferred from homology"/>
<accession>A0A8K0VRK0</accession>
<dbReference type="Gene3D" id="3.10.450.50">
    <property type="match status" value="1"/>
</dbReference>
<dbReference type="SUPFAM" id="SSF54427">
    <property type="entry name" value="NTF2-like"/>
    <property type="match status" value="1"/>
</dbReference>
<gene>
    <name evidence="4" type="ORF">FB567DRAFT_253086</name>
</gene>
<evidence type="ECO:0000256" key="1">
    <source>
        <dbReference type="ARBA" id="ARBA00008584"/>
    </source>
</evidence>
<comment type="caution">
    <text evidence="4">The sequence shown here is derived from an EMBL/GenBank/DDBJ whole genome shotgun (WGS) entry which is preliminary data.</text>
</comment>
<evidence type="ECO:0000256" key="2">
    <source>
        <dbReference type="ARBA" id="ARBA00023239"/>
    </source>
</evidence>
<evidence type="ECO:0000313" key="4">
    <source>
        <dbReference type="EMBL" id="KAH7067915.1"/>
    </source>
</evidence>
<keyword evidence="5" id="KW-1185">Reference proteome</keyword>
<dbReference type="OrthoDB" id="5281072at2759"/>
<dbReference type="InterPro" id="IPR049884">
    <property type="entry name" value="Scytalone_dh"/>
</dbReference>